<comment type="caution">
    <text evidence="1">The sequence shown here is derived from an EMBL/GenBank/DDBJ whole genome shotgun (WGS) entry which is preliminary data.</text>
</comment>
<keyword evidence="2" id="KW-1185">Reference proteome</keyword>
<protein>
    <submittedName>
        <fullName evidence="1">Uncharacterized protein</fullName>
    </submittedName>
</protein>
<evidence type="ECO:0000313" key="2">
    <source>
        <dbReference type="Proteomes" id="UP000499080"/>
    </source>
</evidence>
<accession>A0A4Y1ZLN0</accession>
<reference evidence="1 2" key="1">
    <citation type="journal article" date="2019" name="Sci. Rep.">
        <title>Orb-weaving spider Araneus ventricosus genome elucidates the spidroin gene catalogue.</title>
        <authorList>
            <person name="Kono N."/>
            <person name="Nakamura H."/>
            <person name="Ohtoshi R."/>
            <person name="Moran D.A.P."/>
            <person name="Shinohara A."/>
            <person name="Yoshida Y."/>
            <person name="Fujiwara M."/>
            <person name="Mori M."/>
            <person name="Tomita M."/>
            <person name="Arakawa K."/>
        </authorList>
    </citation>
    <scope>NUCLEOTIDE SEQUENCE [LARGE SCALE GENOMIC DNA]</scope>
</reference>
<evidence type="ECO:0000313" key="1">
    <source>
        <dbReference type="EMBL" id="GBL56052.1"/>
    </source>
</evidence>
<dbReference type="AlphaFoldDB" id="A0A4Y1ZLN0"/>
<gene>
    <name evidence="1" type="ORF">AVEN_71017_1</name>
</gene>
<sequence>MNDLELKLIQLHFYRDWPVEGNVTSGPRSGQQWQLCGEFQMSISLRALEWPPQRMMSSPFMEYFSWVATFQQLQRETNQGKVKKVA</sequence>
<dbReference type="EMBL" id="BGPR01075564">
    <property type="protein sequence ID" value="GBL56052.1"/>
    <property type="molecule type" value="Genomic_DNA"/>
</dbReference>
<dbReference type="Proteomes" id="UP000499080">
    <property type="component" value="Unassembled WGS sequence"/>
</dbReference>
<name>A0A4Y1ZLN0_ARAVE</name>
<proteinExistence type="predicted"/>
<organism evidence="1 2">
    <name type="scientific">Araneus ventricosus</name>
    <name type="common">Orbweaver spider</name>
    <name type="synonym">Epeira ventricosa</name>
    <dbReference type="NCBI Taxonomy" id="182803"/>
    <lineage>
        <taxon>Eukaryota</taxon>
        <taxon>Metazoa</taxon>
        <taxon>Ecdysozoa</taxon>
        <taxon>Arthropoda</taxon>
        <taxon>Chelicerata</taxon>
        <taxon>Arachnida</taxon>
        <taxon>Araneae</taxon>
        <taxon>Araneomorphae</taxon>
        <taxon>Entelegynae</taxon>
        <taxon>Araneoidea</taxon>
        <taxon>Araneidae</taxon>
        <taxon>Araneus</taxon>
    </lineage>
</organism>